<sequence length="42" mass="4538">MCRESAETCGFRKSSTADSTLLNMLTTLSGTTFSSWGCQTNL</sequence>
<gene>
    <name evidence="1" type="ORF">HMPREF1979_00769</name>
</gene>
<dbReference type="PATRIC" id="fig|1321818.3.peg.640"/>
<accession>U1QU62</accession>
<evidence type="ECO:0000313" key="2">
    <source>
        <dbReference type="Proteomes" id="UP000016536"/>
    </source>
</evidence>
<protein>
    <submittedName>
        <fullName evidence="1">Uncharacterized protein</fullName>
    </submittedName>
</protein>
<reference evidence="1 2" key="1">
    <citation type="submission" date="2013-08" db="EMBL/GenBank/DDBJ databases">
        <authorList>
            <person name="Weinstock G."/>
            <person name="Sodergren E."/>
            <person name="Wylie T."/>
            <person name="Fulton L."/>
            <person name="Fulton R."/>
            <person name="Fronick C."/>
            <person name="O'Laughlin M."/>
            <person name="Godfrey J."/>
            <person name="Miner T."/>
            <person name="Herter B."/>
            <person name="Appelbaum E."/>
            <person name="Cordes M."/>
            <person name="Lek S."/>
            <person name="Wollam A."/>
            <person name="Pepin K.H."/>
            <person name="Palsikar V.B."/>
            <person name="Mitreva M."/>
            <person name="Wilson R.K."/>
        </authorList>
    </citation>
    <scope>NUCLEOTIDE SEQUENCE [LARGE SCALE GENOMIC DNA]</scope>
    <source>
        <strain evidence="1 2">F0542</strain>
    </source>
</reference>
<dbReference type="HOGENOM" id="CLU_3246044_0_0_11"/>
<comment type="caution">
    <text evidence="1">The sequence shown here is derived from an EMBL/GenBank/DDBJ whole genome shotgun (WGS) entry which is preliminary data.</text>
</comment>
<keyword evidence="2" id="KW-1185">Reference proteome</keyword>
<organism evidence="1 2">
    <name type="scientific">Actinomyces johnsonii F0542</name>
    <dbReference type="NCBI Taxonomy" id="1321818"/>
    <lineage>
        <taxon>Bacteria</taxon>
        <taxon>Bacillati</taxon>
        <taxon>Actinomycetota</taxon>
        <taxon>Actinomycetes</taxon>
        <taxon>Actinomycetales</taxon>
        <taxon>Actinomycetaceae</taxon>
        <taxon>Actinomyces</taxon>
    </lineage>
</organism>
<evidence type="ECO:0000313" key="1">
    <source>
        <dbReference type="EMBL" id="ERH25109.1"/>
    </source>
</evidence>
<dbReference type="AlphaFoldDB" id="U1QU62"/>
<dbReference type="Proteomes" id="UP000016536">
    <property type="component" value="Unassembled WGS sequence"/>
</dbReference>
<dbReference type="EMBL" id="AWSE01000034">
    <property type="protein sequence ID" value="ERH25109.1"/>
    <property type="molecule type" value="Genomic_DNA"/>
</dbReference>
<proteinExistence type="predicted"/>
<name>U1QU62_9ACTO</name>